<dbReference type="eggNOG" id="COG0053">
    <property type="taxonomic scope" value="Bacteria"/>
</dbReference>
<protein>
    <submittedName>
        <fullName evidence="1">Uncharacterized protein</fullName>
    </submittedName>
</protein>
<dbReference type="AlphaFoldDB" id="E8R0V4"/>
<dbReference type="InterPro" id="IPR047677">
    <property type="entry name" value="GDCCVxC"/>
</dbReference>
<name>E8R0V4_ISOPI</name>
<dbReference type="KEGG" id="ipa:Isop_1716"/>
<evidence type="ECO:0000313" key="1">
    <source>
        <dbReference type="EMBL" id="ADV62300.1"/>
    </source>
</evidence>
<reference key="1">
    <citation type="submission" date="2010-11" db="EMBL/GenBank/DDBJ databases">
        <title>The complete sequence of chromosome of Isophaera pallida ATCC 43644.</title>
        <authorList>
            <consortium name="US DOE Joint Genome Institute (JGI-PGF)"/>
            <person name="Lucas S."/>
            <person name="Copeland A."/>
            <person name="Lapidus A."/>
            <person name="Bruce D."/>
            <person name="Goodwin L."/>
            <person name="Pitluck S."/>
            <person name="Kyrpides N."/>
            <person name="Mavromatis K."/>
            <person name="Pagani I."/>
            <person name="Ivanova N."/>
            <person name="Saunders E."/>
            <person name="Brettin T."/>
            <person name="Detter J.C."/>
            <person name="Han C."/>
            <person name="Tapia R."/>
            <person name="Land M."/>
            <person name="Hauser L."/>
            <person name="Markowitz V."/>
            <person name="Cheng J.-F."/>
            <person name="Hugenholtz P."/>
            <person name="Woyke T."/>
            <person name="Wu D."/>
            <person name="Eisen J.A."/>
        </authorList>
    </citation>
    <scope>NUCLEOTIDE SEQUENCE</scope>
    <source>
        <strain>ATCC 43644</strain>
    </source>
</reference>
<dbReference type="Proteomes" id="UP000008631">
    <property type="component" value="Chromosome"/>
</dbReference>
<dbReference type="STRING" id="575540.Isop_1716"/>
<gene>
    <name evidence="1" type="ordered locus">Isop_1716</name>
</gene>
<reference evidence="1 2" key="2">
    <citation type="journal article" date="2011" name="Stand. Genomic Sci.">
        <title>Complete genome sequence of Isosphaera pallida type strain (IS1B).</title>
        <authorList>
            <consortium name="US DOE Joint Genome Institute (JGI-PGF)"/>
            <person name="Goker M."/>
            <person name="Cleland D."/>
            <person name="Saunders E."/>
            <person name="Lapidus A."/>
            <person name="Nolan M."/>
            <person name="Lucas S."/>
            <person name="Hammon N."/>
            <person name="Deshpande S."/>
            <person name="Cheng J.F."/>
            <person name="Tapia R."/>
            <person name="Han C."/>
            <person name="Goodwin L."/>
            <person name="Pitluck S."/>
            <person name="Liolios K."/>
            <person name="Pagani I."/>
            <person name="Ivanova N."/>
            <person name="Mavromatis K."/>
            <person name="Pati A."/>
            <person name="Chen A."/>
            <person name="Palaniappan K."/>
            <person name="Land M."/>
            <person name="Hauser L."/>
            <person name="Chang Y.J."/>
            <person name="Jeffries C.D."/>
            <person name="Detter J.C."/>
            <person name="Beck B."/>
            <person name="Woyke T."/>
            <person name="Bristow J."/>
            <person name="Eisen J.A."/>
            <person name="Markowitz V."/>
            <person name="Hugenholtz P."/>
            <person name="Kyrpides N.C."/>
            <person name="Klenk H.P."/>
        </authorList>
    </citation>
    <scope>NUCLEOTIDE SEQUENCE [LARGE SCALE GENOMIC DNA]</scope>
    <source>
        <strain evidence="2">ATCC 43644 / DSM 9630 / IS1B</strain>
    </source>
</reference>
<dbReference type="InParanoid" id="E8R0V4"/>
<evidence type="ECO:0000313" key="2">
    <source>
        <dbReference type="Proteomes" id="UP000008631"/>
    </source>
</evidence>
<dbReference type="RefSeq" id="WP_013564588.1">
    <property type="nucleotide sequence ID" value="NC_014962.1"/>
</dbReference>
<dbReference type="HOGENOM" id="CLU_178450_1_0_0"/>
<dbReference type="EMBL" id="CP002353">
    <property type="protein sequence ID" value="ADV62300.1"/>
    <property type="molecule type" value="Genomic_DNA"/>
</dbReference>
<sequence>MSEEKLLFSTIACPNCHGRSTVLMPTHACIIVWVCPNCSVELKPKTGDCCVFCSYGNRRCPPFQQEHAQNRH</sequence>
<dbReference type="OrthoDB" id="332228at2"/>
<organism evidence="1 2">
    <name type="scientific">Isosphaera pallida (strain ATCC 43644 / DSM 9630 / IS1B)</name>
    <dbReference type="NCBI Taxonomy" id="575540"/>
    <lineage>
        <taxon>Bacteria</taxon>
        <taxon>Pseudomonadati</taxon>
        <taxon>Planctomycetota</taxon>
        <taxon>Planctomycetia</taxon>
        <taxon>Isosphaerales</taxon>
        <taxon>Isosphaeraceae</taxon>
        <taxon>Isosphaera</taxon>
    </lineage>
</organism>
<accession>E8R0V4</accession>
<proteinExistence type="predicted"/>
<keyword evidence="2" id="KW-1185">Reference proteome</keyword>
<dbReference type="NCBIfam" id="NF041374">
    <property type="entry name" value="GDCCVxC"/>
    <property type="match status" value="1"/>
</dbReference>